<feature type="domain" description="Translation initiation factor 3 N-terminal" evidence="9">
    <location>
        <begin position="12"/>
        <end position="78"/>
    </location>
</feature>
<dbReference type="PANTHER" id="PTHR10938">
    <property type="entry name" value="TRANSLATION INITIATION FACTOR IF-3"/>
    <property type="match status" value="1"/>
</dbReference>
<evidence type="ECO:0000256" key="3">
    <source>
        <dbReference type="ARBA" id="ARBA00022917"/>
    </source>
</evidence>
<evidence type="ECO:0000259" key="9">
    <source>
        <dbReference type="Pfam" id="PF05198"/>
    </source>
</evidence>
<dbReference type="GO" id="GO:0032790">
    <property type="term" value="P:ribosome disassembly"/>
    <property type="evidence" value="ECO:0007669"/>
    <property type="project" value="TreeGrafter"/>
</dbReference>
<comment type="subunit">
    <text evidence="4 6">Monomer.</text>
</comment>
<keyword evidence="4" id="KW-0963">Cytoplasm</keyword>
<comment type="caution">
    <text evidence="10">The sequence shown here is derived from an EMBL/GenBank/DDBJ whole genome shotgun (WGS) entry which is preliminary data.</text>
</comment>
<dbReference type="FunFam" id="3.10.20.80:FF:000001">
    <property type="entry name" value="Translation initiation factor IF-3"/>
    <property type="match status" value="1"/>
</dbReference>
<dbReference type="GO" id="GO:0043022">
    <property type="term" value="F:ribosome binding"/>
    <property type="evidence" value="ECO:0007669"/>
    <property type="project" value="UniProtKB-ARBA"/>
</dbReference>
<dbReference type="InterPro" id="IPR001288">
    <property type="entry name" value="Translation_initiation_fac_3"/>
</dbReference>
<dbReference type="Pfam" id="PF05198">
    <property type="entry name" value="IF3_N"/>
    <property type="match status" value="1"/>
</dbReference>
<protein>
    <recommendedName>
        <fullName evidence="4 5">Translation initiation factor IF-3</fullName>
    </recommendedName>
</protein>
<evidence type="ECO:0000313" key="10">
    <source>
        <dbReference type="EMBL" id="MBF1446991.1"/>
    </source>
</evidence>
<dbReference type="FunFam" id="3.30.110.10:FF:000001">
    <property type="entry name" value="Translation initiation factor IF-3"/>
    <property type="match status" value="1"/>
</dbReference>
<dbReference type="Gene3D" id="3.10.20.80">
    <property type="entry name" value="Translation initiation factor 3 (IF-3), N-terminal domain"/>
    <property type="match status" value="1"/>
</dbReference>
<evidence type="ECO:0000256" key="7">
    <source>
        <dbReference type="SAM" id="MobiDB-lite"/>
    </source>
</evidence>
<dbReference type="SUPFAM" id="SSF54364">
    <property type="entry name" value="Translation initiation factor IF3, N-terminal domain"/>
    <property type="match status" value="1"/>
</dbReference>
<feature type="compositionally biased region" description="Polar residues" evidence="7">
    <location>
        <begin position="200"/>
        <end position="214"/>
    </location>
</feature>
<dbReference type="GO" id="GO:0005829">
    <property type="term" value="C:cytosol"/>
    <property type="evidence" value="ECO:0007669"/>
    <property type="project" value="TreeGrafter"/>
</dbReference>
<feature type="compositionally biased region" description="Basic and acidic residues" evidence="7">
    <location>
        <begin position="181"/>
        <end position="199"/>
    </location>
</feature>
<dbReference type="GeneID" id="67366792"/>
<dbReference type="EMBL" id="JABZTM010000060">
    <property type="protein sequence ID" value="MBF1446991.1"/>
    <property type="molecule type" value="Genomic_DNA"/>
</dbReference>
<comment type="similarity">
    <text evidence="1 4 6">Belongs to the IF-3 family.</text>
</comment>
<keyword evidence="3 4" id="KW-0648">Protein biosynthesis</keyword>
<feature type="domain" description="Translation initiation factor 3 C-terminal" evidence="8">
    <location>
        <begin position="87"/>
        <end position="171"/>
    </location>
</feature>
<evidence type="ECO:0000256" key="6">
    <source>
        <dbReference type="RuleBase" id="RU000646"/>
    </source>
</evidence>
<dbReference type="InterPro" id="IPR019815">
    <property type="entry name" value="Translation_initiation_fac_3_C"/>
</dbReference>
<evidence type="ECO:0000313" key="11">
    <source>
        <dbReference type="Proteomes" id="UP000787419"/>
    </source>
</evidence>
<keyword evidence="2 4" id="KW-0396">Initiation factor</keyword>
<gene>
    <name evidence="4" type="primary">infC</name>
    <name evidence="10" type="ORF">HXN55_06380</name>
</gene>
<feature type="region of interest" description="Disordered" evidence="7">
    <location>
        <begin position="176"/>
        <end position="214"/>
    </location>
</feature>
<evidence type="ECO:0000256" key="2">
    <source>
        <dbReference type="ARBA" id="ARBA00022540"/>
    </source>
</evidence>
<accession>A0A9D6AA14</accession>
<dbReference type="PROSITE" id="PS00938">
    <property type="entry name" value="IF3"/>
    <property type="match status" value="1"/>
</dbReference>
<dbReference type="GO" id="GO:0003743">
    <property type="term" value="F:translation initiation factor activity"/>
    <property type="evidence" value="ECO:0007669"/>
    <property type="project" value="UniProtKB-UniRule"/>
</dbReference>
<dbReference type="Pfam" id="PF00707">
    <property type="entry name" value="IF3_C"/>
    <property type="match status" value="1"/>
</dbReference>
<dbReference type="Gene3D" id="3.30.110.10">
    <property type="entry name" value="Translation initiation factor 3 (IF-3), C-terminal domain"/>
    <property type="match status" value="1"/>
</dbReference>
<proteinExistence type="inferred from homology"/>
<comment type="function">
    <text evidence="4 6">IF-3 binds to the 30S ribosomal subunit and shifts the equilibrium between 70S ribosomes and their 50S and 30S subunits in favor of the free subunits, thus enhancing the availability of 30S subunits on which protein synthesis initiation begins.</text>
</comment>
<evidence type="ECO:0000256" key="5">
    <source>
        <dbReference type="NCBIfam" id="TIGR00168"/>
    </source>
</evidence>
<dbReference type="InterPro" id="IPR019813">
    <property type="entry name" value="Translation_initiation_fac3_CS"/>
</dbReference>
<sequence>MKNDKMKFQYRVNEQIHAREVRVVSEGNAEVMSTRQALDIARKEGVDLVEISPNAQPPVCRIIDYSKFLYQQKKHQKEMKQKQVKQDIKEIRFGPQTDEHDYQFKLKHAQEFLNEGNKVRAYVFFRGRSILFKEQGEVLLLRFANDLEELAKVEQLPKLEGKKMFLYLSPKKAGITKKSQQRRDREEAADAAKKIETSKNENGNIESKGNVDNNLFANAKNGFAALDKLKKE</sequence>
<dbReference type="HAMAP" id="MF_00080">
    <property type="entry name" value="IF_3"/>
    <property type="match status" value="1"/>
</dbReference>
<dbReference type="AlphaFoldDB" id="A0A9D6AA14"/>
<dbReference type="PANTHER" id="PTHR10938:SF0">
    <property type="entry name" value="TRANSLATION INITIATION FACTOR IF-3, MITOCHONDRIAL"/>
    <property type="match status" value="1"/>
</dbReference>
<dbReference type="SUPFAM" id="SSF55200">
    <property type="entry name" value="Translation initiation factor IF3, C-terminal domain"/>
    <property type="match status" value="1"/>
</dbReference>
<dbReference type="NCBIfam" id="TIGR00168">
    <property type="entry name" value="infC"/>
    <property type="match status" value="1"/>
</dbReference>
<dbReference type="GO" id="GO:0016020">
    <property type="term" value="C:membrane"/>
    <property type="evidence" value="ECO:0007669"/>
    <property type="project" value="TreeGrafter"/>
</dbReference>
<dbReference type="InterPro" id="IPR036788">
    <property type="entry name" value="T_IF-3_C_sf"/>
</dbReference>
<evidence type="ECO:0000256" key="4">
    <source>
        <dbReference type="HAMAP-Rule" id="MF_00080"/>
    </source>
</evidence>
<evidence type="ECO:0000259" key="8">
    <source>
        <dbReference type="Pfam" id="PF00707"/>
    </source>
</evidence>
<comment type="subcellular location">
    <subcellularLocation>
        <location evidence="4 6">Cytoplasm</location>
    </subcellularLocation>
</comment>
<organism evidence="10 11">
    <name type="scientific">Prevotella nigrescens</name>
    <dbReference type="NCBI Taxonomy" id="28133"/>
    <lineage>
        <taxon>Bacteria</taxon>
        <taxon>Pseudomonadati</taxon>
        <taxon>Bacteroidota</taxon>
        <taxon>Bacteroidia</taxon>
        <taxon>Bacteroidales</taxon>
        <taxon>Prevotellaceae</taxon>
        <taxon>Prevotella</taxon>
    </lineage>
</organism>
<dbReference type="RefSeq" id="WP_023925282.1">
    <property type="nucleotide sequence ID" value="NZ_CAJZDG010000095.1"/>
</dbReference>
<evidence type="ECO:0000256" key="1">
    <source>
        <dbReference type="ARBA" id="ARBA00005439"/>
    </source>
</evidence>
<dbReference type="InterPro" id="IPR019814">
    <property type="entry name" value="Translation_initiation_fac_3_N"/>
</dbReference>
<dbReference type="Proteomes" id="UP000787419">
    <property type="component" value="Unassembled WGS sequence"/>
</dbReference>
<reference evidence="10" key="1">
    <citation type="submission" date="2020-04" db="EMBL/GenBank/DDBJ databases">
        <title>Deep metagenomics examines the oral microbiome during advanced dental caries in children, revealing novel taxa and co-occurrences with host molecules.</title>
        <authorList>
            <person name="Baker J.L."/>
            <person name="Morton J.T."/>
            <person name="Dinis M."/>
            <person name="Alvarez R."/>
            <person name="Tran N.C."/>
            <person name="Knight R."/>
            <person name="Edlund A."/>
        </authorList>
    </citation>
    <scope>NUCLEOTIDE SEQUENCE</scope>
    <source>
        <strain evidence="10">JCVI_32_bin.50</strain>
    </source>
</reference>
<name>A0A9D6AA14_9BACT</name>
<dbReference type="InterPro" id="IPR036787">
    <property type="entry name" value="T_IF-3_N_sf"/>
</dbReference>